<dbReference type="SUPFAM" id="SSF47459">
    <property type="entry name" value="HLH, helix-loop-helix DNA-binding domain"/>
    <property type="match status" value="1"/>
</dbReference>
<dbReference type="FunFam" id="4.10.280.10:FF:000026">
    <property type="entry name" value="Basic helix-loop-helix family, member e23"/>
    <property type="match status" value="1"/>
</dbReference>
<comment type="subcellular location">
    <subcellularLocation>
        <location evidence="2">Nucleus</location>
    </subcellularLocation>
</comment>
<evidence type="ECO:0000256" key="7">
    <source>
        <dbReference type="ARBA" id="ARBA00023015"/>
    </source>
</evidence>
<evidence type="ECO:0000256" key="12">
    <source>
        <dbReference type="ARBA" id="ARBA00040360"/>
    </source>
</evidence>
<dbReference type="GO" id="GO:0034982">
    <property type="term" value="P:mitochondrial protein processing"/>
    <property type="evidence" value="ECO:0007669"/>
    <property type="project" value="TreeGrafter"/>
</dbReference>
<dbReference type="InterPro" id="IPR036638">
    <property type="entry name" value="HLH_DNA-bd_sf"/>
</dbReference>
<evidence type="ECO:0000256" key="3">
    <source>
        <dbReference type="ARBA" id="ARBA00022670"/>
    </source>
</evidence>
<dbReference type="GO" id="GO:0004222">
    <property type="term" value="F:metalloendopeptidase activity"/>
    <property type="evidence" value="ECO:0007669"/>
    <property type="project" value="InterPro"/>
</dbReference>
<dbReference type="InterPro" id="IPR011598">
    <property type="entry name" value="bHLH_dom"/>
</dbReference>
<dbReference type="OrthoDB" id="7464992at2759"/>
<evidence type="ECO:0000256" key="11">
    <source>
        <dbReference type="ARBA" id="ARBA00038233"/>
    </source>
</evidence>
<dbReference type="GO" id="GO:0046983">
    <property type="term" value="F:protein dimerization activity"/>
    <property type="evidence" value="ECO:0007669"/>
    <property type="project" value="InterPro"/>
</dbReference>
<evidence type="ECO:0000256" key="14">
    <source>
        <dbReference type="SAM" id="MobiDB-lite"/>
    </source>
</evidence>
<dbReference type="InterPro" id="IPR001915">
    <property type="entry name" value="Peptidase_M48"/>
</dbReference>
<proteinExistence type="inferred from homology"/>
<keyword evidence="7" id="KW-0805">Transcription regulation</keyword>
<keyword evidence="9" id="KW-0804">Transcription</keyword>
<dbReference type="PANTHER" id="PTHR22726">
    <property type="entry name" value="METALLOENDOPEPTIDASE OMA1"/>
    <property type="match status" value="1"/>
</dbReference>
<evidence type="ECO:0000313" key="17">
    <source>
        <dbReference type="EMBL" id="CAD7274156.1"/>
    </source>
</evidence>
<dbReference type="CDD" id="cd18954">
    <property type="entry name" value="bHLH_TS_bHLHe22_bHLHb5"/>
    <property type="match status" value="1"/>
</dbReference>
<dbReference type="Gene3D" id="4.10.280.10">
    <property type="entry name" value="Helix-loop-helix DNA-binding domain"/>
    <property type="match status" value="1"/>
</dbReference>
<dbReference type="EMBL" id="OA882250">
    <property type="protein sequence ID" value="CAD7274156.1"/>
    <property type="molecule type" value="Genomic_DNA"/>
</dbReference>
<feature type="transmembrane region" description="Helical" evidence="15">
    <location>
        <begin position="48"/>
        <end position="69"/>
    </location>
</feature>
<evidence type="ECO:0000256" key="5">
    <source>
        <dbReference type="ARBA" id="ARBA00022801"/>
    </source>
</evidence>
<keyword evidence="18" id="KW-1185">Reference proteome</keyword>
<comment type="similarity">
    <text evidence="11">Belongs to the peptidase M48 family.</text>
</comment>
<dbReference type="Gene3D" id="3.30.2010.10">
    <property type="entry name" value="Metalloproteases ('zincins'), catalytic domain"/>
    <property type="match status" value="1"/>
</dbReference>
<dbReference type="Proteomes" id="UP000678499">
    <property type="component" value="Unassembled WGS sequence"/>
</dbReference>
<dbReference type="GO" id="GO:0046872">
    <property type="term" value="F:metal ion binding"/>
    <property type="evidence" value="ECO:0007669"/>
    <property type="project" value="UniProtKB-KW"/>
</dbReference>
<dbReference type="GO" id="GO:0005743">
    <property type="term" value="C:mitochondrial inner membrane"/>
    <property type="evidence" value="ECO:0007669"/>
    <property type="project" value="TreeGrafter"/>
</dbReference>
<keyword evidence="15" id="KW-0472">Membrane</keyword>
<evidence type="ECO:0000256" key="10">
    <source>
        <dbReference type="ARBA" id="ARBA00023242"/>
    </source>
</evidence>
<dbReference type="CDD" id="cd07331">
    <property type="entry name" value="M48C_Oma1_like"/>
    <property type="match status" value="1"/>
</dbReference>
<keyword evidence="15" id="KW-0812">Transmembrane</keyword>
<dbReference type="InterPro" id="IPR051156">
    <property type="entry name" value="Mito/Outer_Membr_Metalloprot"/>
</dbReference>
<keyword evidence="3" id="KW-0645">Protease</keyword>
<dbReference type="EMBL" id="CAJPEX010000213">
    <property type="protein sequence ID" value="CAG0914308.1"/>
    <property type="molecule type" value="Genomic_DNA"/>
</dbReference>
<evidence type="ECO:0000256" key="1">
    <source>
        <dbReference type="ARBA" id="ARBA00001947"/>
    </source>
</evidence>
<reference evidence="17" key="1">
    <citation type="submission" date="2020-11" db="EMBL/GenBank/DDBJ databases">
        <authorList>
            <person name="Tran Van P."/>
        </authorList>
    </citation>
    <scope>NUCLEOTIDE SEQUENCE</scope>
</reference>
<dbReference type="GO" id="GO:0006515">
    <property type="term" value="P:protein quality control for misfolded or incompletely synthesized proteins"/>
    <property type="evidence" value="ECO:0007669"/>
    <property type="project" value="TreeGrafter"/>
</dbReference>
<keyword evidence="10" id="KW-0539">Nucleus</keyword>
<accession>A0A7R9BF85</accession>
<dbReference type="Pfam" id="PF00010">
    <property type="entry name" value="HLH"/>
    <property type="match status" value="1"/>
</dbReference>
<evidence type="ECO:0000256" key="15">
    <source>
        <dbReference type="SAM" id="Phobius"/>
    </source>
</evidence>
<feature type="compositionally biased region" description="Acidic residues" evidence="14">
    <location>
        <begin position="489"/>
        <end position="509"/>
    </location>
</feature>
<dbReference type="Pfam" id="PF01435">
    <property type="entry name" value="Peptidase_M48"/>
    <property type="match status" value="1"/>
</dbReference>
<evidence type="ECO:0000256" key="4">
    <source>
        <dbReference type="ARBA" id="ARBA00022723"/>
    </source>
</evidence>
<evidence type="ECO:0000256" key="13">
    <source>
        <dbReference type="ARBA" id="ARBA00042978"/>
    </source>
</evidence>
<dbReference type="SMART" id="SM00353">
    <property type="entry name" value="HLH"/>
    <property type="match status" value="1"/>
</dbReference>
<gene>
    <name evidence="17" type="ORF">NMOB1V02_LOCUS2008</name>
</gene>
<dbReference type="PANTHER" id="PTHR22726:SF1">
    <property type="entry name" value="METALLOENDOPEPTIDASE OMA1, MITOCHONDRIAL"/>
    <property type="match status" value="1"/>
</dbReference>
<evidence type="ECO:0000259" key="16">
    <source>
        <dbReference type="PROSITE" id="PS50888"/>
    </source>
</evidence>
<evidence type="ECO:0000256" key="6">
    <source>
        <dbReference type="ARBA" id="ARBA00022833"/>
    </source>
</evidence>
<feature type="domain" description="BHLH" evidence="16">
    <location>
        <begin position="539"/>
        <end position="593"/>
    </location>
</feature>
<evidence type="ECO:0000313" key="18">
    <source>
        <dbReference type="Proteomes" id="UP000678499"/>
    </source>
</evidence>
<feature type="region of interest" description="Disordered" evidence="14">
    <location>
        <begin position="473"/>
        <end position="542"/>
    </location>
</feature>
<sequence>MFATAIRSFRFCRNTAILRNSAVRSSFKSGEIYDRKWSLKSDPFVNFVPPWIVMKIGMLGKPFAVMVGRGLRGRYKKMPKGDRDKLHRKLVLVFSGSVVAGVLLYLSHIEEAPLTGRRRFVLVSRETILEMASEEGNMLALQLGSKILPPSHPSYATVRRVASKLLAQAPKMNMDRDEWKISVVQGEDMNAFVLPSGWIFVFTGLLDICENDDRLSIILAHEIAHCLIGHQQEMASQATLLQFLLFIPLLALWMVLPTDSVSVLSGKVAEMISDFFLKLPHNRTMEREADFVGLQLSADACYDVREAVIFWKMMMLHEKSNSAPAVPELLSTHPSHESRLATIERLLPEMLERRADKGCPILNRRDMSRIFNALDEAASRSEKNGVPIDWSELSPRLKSNHVALKYDCKMSHENVSRNLLNVQHLVGDADVEQLLGMANRASLSEQPIPVLPGLGFDESILRNLPSIARSFSAGGSGVGENFSTREDQENPDLEYNDQEDDDNEDEGDENASGSRAKGADSESSAGGGNSSKKNRQGKAVRLSVNARERRRMHDLNDALDELRSVIPYAHSPSVRKLSKIATLLLAKNYILMQANALEEMRNLVVFLQQRSGIAIASSGLAALFLS</sequence>
<dbReference type="PROSITE" id="PS50888">
    <property type="entry name" value="BHLH"/>
    <property type="match status" value="1"/>
</dbReference>
<name>A0A7R9BF85_9CRUS</name>
<comment type="cofactor">
    <cofactor evidence="1">
        <name>Zn(2+)</name>
        <dbReference type="ChEBI" id="CHEBI:29105"/>
    </cofactor>
</comment>
<keyword evidence="15" id="KW-1133">Transmembrane helix</keyword>
<keyword evidence="6" id="KW-0862">Zinc</keyword>
<dbReference type="GO" id="GO:0005634">
    <property type="term" value="C:nucleus"/>
    <property type="evidence" value="ECO:0007669"/>
    <property type="project" value="UniProtKB-SubCell"/>
</dbReference>
<dbReference type="AlphaFoldDB" id="A0A7R9BF85"/>
<protein>
    <recommendedName>
        <fullName evidence="12">Metalloendopeptidase OMA1, mitochondrial</fullName>
    </recommendedName>
    <alternativeName>
        <fullName evidence="13">Overlapping with the m-AAA protease 1 homolog</fullName>
    </alternativeName>
</protein>
<feature type="transmembrane region" description="Helical" evidence="15">
    <location>
        <begin position="90"/>
        <end position="109"/>
    </location>
</feature>
<keyword evidence="4" id="KW-0479">Metal-binding</keyword>
<evidence type="ECO:0000256" key="8">
    <source>
        <dbReference type="ARBA" id="ARBA00023049"/>
    </source>
</evidence>
<organism evidence="17">
    <name type="scientific">Notodromas monacha</name>
    <dbReference type="NCBI Taxonomy" id="399045"/>
    <lineage>
        <taxon>Eukaryota</taxon>
        <taxon>Metazoa</taxon>
        <taxon>Ecdysozoa</taxon>
        <taxon>Arthropoda</taxon>
        <taxon>Crustacea</taxon>
        <taxon>Oligostraca</taxon>
        <taxon>Ostracoda</taxon>
        <taxon>Podocopa</taxon>
        <taxon>Podocopida</taxon>
        <taxon>Cypridocopina</taxon>
        <taxon>Cypridoidea</taxon>
        <taxon>Cyprididae</taxon>
        <taxon>Notodromas</taxon>
    </lineage>
</organism>
<evidence type="ECO:0000256" key="9">
    <source>
        <dbReference type="ARBA" id="ARBA00023163"/>
    </source>
</evidence>
<keyword evidence="5" id="KW-0378">Hydrolase</keyword>
<evidence type="ECO:0000256" key="2">
    <source>
        <dbReference type="ARBA" id="ARBA00004123"/>
    </source>
</evidence>
<keyword evidence="8" id="KW-0482">Metalloprotease</keyword>